<organism evidence="1 2">
    <name type="scientific">Aspergillus melleus</name>
    <dbReference type="NCBI Taxonomy" id="138277"/>
    <lineage>
        <taxon>Eukaryota</taxon>
        <taxon>Fungi</taxon>
        <taxon>Dikarya</taxon>
        <taxon>Ascomycota</taxon>
        <taxon>Pezizomycotina</taxon>
        <taxon>Eurotiomycetes</taxon>
        <taxon>Eurotiomycetidae</taxon>
        <taxon>Eurotiales</taxon>
        <taxon>Aspergillaceae</taxon>
        <taxon>Aspergillus</taxon>
        <taxon>Aspergillus subgen. Circumdati</taxon>
    </lineage>
</organism>
<comment type="caution">
    <text evidence="1">The sequence shown here is derived from an EMBL/GenBank/DDBJ whole genome shotgun (WGS) entry which is preliminary data.</text>
</comment>
<protein>
    <submittedName>
        <fullName evidence="1">Type I Iterative Polyketide synthase (PKS)</fullName>
    </submittedName>
</protein>
<gene>
    <name evidence="1" type="ORF">N8T08_011165</name>
</gene>
<proteinExistence type="predicted"/>
<accession>A0ACC3AQP0</accession>
<evidence type="ECO:0000313" key="2">
    <source>
        <dbReference type="Proteomes" id="UP001177260"/>
    </source>
</evidence>
<dbReference type="Proteomes" id="UP001177260">
    <property type="component" value="Unassembled WGS sequence"/>
</dbReference>
<name>A0ACC3AQP0_9EURO</name>
<keyword evidence="2" id="KW-1185">Reference proteome</keyword>
<reference evidence="1 2" key="1">
    <citation type="journal article" date="2023" name="ACS Omega">
        <title>Identification of the Neoaspergillic Acid Biosynthesis Gene Cluster by Establishing an In Vitro CRISPR-Ribonucleoprotein Genetic System in Aspergillus melleus.</title>
        <authorList>
            <person name="Yuan B."/>
            <person name="Grau M.F."/>
            <person name="Murata R.M."/>
            <person name="Torok T."/>
            <person name="Venkateswaran K."/>
            <person name="Stajich J.E."/>
            <person name="Wang C.C.C."/>
        </authorList>
    </citation>
    <scope>NUCLEOTIDE SEQUENCE [LARGE SCALE GENOMIC DNA]</scope>
    <source>
        <strain evidence="1 2">IMV 1140</strain>
    </source>
</reference>
<evidence type="ECO:0000313" key="1">
    <source>
        <dbReference type="EMBL" id="KAK1139769.1"/>
    </source>
</evidence>
<dbReference type="EMBL" id="JAOPJF010000098">
    <property type="protein sequence ID" value="KAK1139769.1"/>
    <property type="molecule type" value="Genomic_DNA"/>
</dbReference>
<sequence>MDNPNEKPSSTSGSTIPNEDESLLPPIAIVGMALRLPGDISTPSSFWSLLMNKTDTSGPIPSDRYNIDAFHSPTKPGMVRPQRGHFLSQDYLNQIDASVFQVAGYEASHLDPQQTLLMEVVWECMESAGQTEWRGREIGFYVGVFGEDWNDLKAKETGELSRAHVFAAGGFALSNRVSYQFDLRGPSATIQTACSSSLTAVHEACQALYTRSCESAIVAGTNMILTPTMTITMSDNRVLSPDGRCKTFDANADGYARGEAVNAVFLKRLDDAVRDGDPIRGVIRSTAANYDGHSSRIFAPDLHSQERVIRQAYSRAGITDLAQTAFVECHGTGTKTGDVVEATAVARAFKSGELYLGAVKPNVGHGEGASGLTGLIKAVLALENRIIPPNIHFETPNPKIPFNKGLRVPVDPVPWPSNRKERVSVNCFGVGGSNAHVIVESASSLKTIKPPSNARARLLVTSAYSDASLHRRISDLQKYLRQNPKGVQDLAYTLGVKRDHLSHRAFMIVNEDGTLEEPILSKPVSPSPIVFAFTGQGTQWPGMAKELVQSVESFRADIKKMDQILKTLPDPPAWDIEDELLRLGTSHRASKAELSQTLCAAVQIALINLFSTWGIRPRAVVGHSSGEIAAAYAAGAIPIESAIIIAYYRGQVAKSSTRLGGMVVVGLGPEIAKHYLVDGVVIACENSPQSVNLSGDKDKLDAVLETILTEHPDTFYRKLPVEVAYHSPHMVDLGHIYEASIRPHISTTTATSGIPMYSTVTGQALHLTDLDAAYWRRNLESPVLFASAVGNLLDAQTIDSEPTLFLEIGAHPALSSPLRQISSDLKTPITHIATLSQHTDQHLCILRSAGHIYLANHIPSFSTLNGFGATLSDLPLYPWDRRNFNRQESRLTRNWRFRKHVPHELLGSRTLESTDLEPSWRNLLRAPAVAWLSDHHVLGDMVFPAAGYIAMIAEAVRQVSGSEGGSSQGCWIQQLAIKTPLTLSKKGAMVEVVTSFKPLRYSDRVESEWWEVTIASLNGTTWTRHCVGQVRSDEAGDGDESGHIFSTEKIGRLPRPIAPEAWYRTLKSIGLQYGPQFQLLEDITTHPIEQVANASVRKGPNHAEYPVHPTVIDQCLQLAGLAACRGRTTLIDGVGIPAFIGSVYIGSAQEGEIMLAQTKGSSVAGTHAKCDARLMTGEKTALSVQGAVIVQLDRGRLEETRPLASHIEWRPDADLASKKELADCEIGESRVLMDRLSALSVIQIHRVIRDMTPLPQYEDYKRLICEAVEDDRKAITPQTQEWSKLDDTALQCLRDGLSAKLKTHGQEEISSLSASVVEACADILHGTVDVAQIVPEKSLVQVHEYTASSETVNQLLSLMCHTNPQLRVFDTGSGPVRLTSCVLKALTSKEGRCWSKYTWSDVSPVAVQAARERYGDKVECCLFDVARDPTAQGLQELGYDVVILSDALRTIPQIDAALQNIKTLLVPGGRIIVQEISPMNYITSEITNAGSLLTSEWNSSLETAGFEDINTIEFDRSSQRHIIAKVPQPALEPTSIDILVPDSPRHPWHKSMESVLSDRGFTVQTHTLDQAVAKNALVISLLDLDGPFFKSITADQLSALQTLLTSAPRILWVTHSAQVKSANPDFGLVLGAARCIRQETGIPFATVEVDAFTPSTLDAVLSVQDKFRRQQSQNGLDAKEYEFAVHDEVVYTGRYHWASLTDMLNAQPEQGSSLKLDIATYGAIGSLGWVPDQIDPLGADDVEVDIRYVGLNFRDIMISLGVMANKEELGIECSGIITRTGTNVRHLHRGQKVGILYPGVFRSRKVVPAHACSELPATMSLDDAAGIMVVFNTVMYSLTEVGRLRKGQSILIQAACGGVGLAAVQLCQTIGAEIYCTVGSEKKAQYLIETFGIPRHRIFNSRDTSFLQGVMRETKGEGVDIVLNSLGGPLLHASWQCVAQFGKMIELGKRDFLEHGMLRMDLFGGNRSFIGVDLFELAKKPGLIAGLHDQVLELFQEDKLQPVRPLKVMPAGEVEQAFRHLQQGLHMGKVVVQIPENTASLQVSKTRQSVTFDPDAAYLLVGGLGGIGRSIATWMVEHGAKHLIFLSRSAGQSANDQAFLYELHVQGCDASAVKGDVSILADVQRAVDGSSHPIRGMLQLSMLTRDQFIRDLTYTNWSTGLASKVTGTWNLHHALQASPLSFFVLCSSIAGLMGSPGQMNYAAANVFLNSFTQFRLQQSLPASVVSLGGVDDIGFLATQNTRVRDNMRAASVRMLQEHEVLDAFEVAITGRTIPLPSISRESLIPQEFAIGMSSTKALSDPTVRPLWGNDARFLHYRDVVTPVSNDRTVAPMNAVRQLITDTRIRIAAARSASASTSHLPTGGSGALSSDGSYPLEAQFTPAHRATIRKALLDGIQTFSIFGEDLDNEALAKMQIDSLMTIELKNWFKRHLGLEVSIGDVAAAGTIGGLEDVVIQALLTENSG</sequence>